<feature type="region of interest" description="Disordered" evidence="1">
    <location>
        <begin position="93"/>
        <end position="184"/>
    </location>
</feature>
<feature type="compositionally biased region" description="Polar residues" evidence="1">
    <location>
        <begin position="145"/>
        <end position="156"/>
    </location>
</feature>
<dbReference type="EMBL" id="JAQQWM010000001">
    <property type="protein sequence ID" value="KAK8081313.1"/>
    <property type="molecule type" value="Genomic_DNA"/>
</dbReference>
<evidence type="ECO:0000313" key="3">
    <source>
        <dbReference type="Proteomes" id="UP001446871"/>
    </source>
</evidence>
<organism evidence="2 3">
    <name type="scientific">Apiospora saccharicola</name>
    <dbReference type="NCBI Taxonomy" id="335842"/>
    <lineage>
        <taxon>Eukaryota</taxon>
        <taxon>Fungi</taxon>
        <taxon>Dikarya</taxon>
        <taxon>Ascomycota</taxon>
        <taxon>Pezizomycotina</taxon>
        <taxon>Sordariomycetes</taxon>
        <taxon>Xylariomycetidae</taxon>
        <taxon>Amphisphaeriales</taxon>
        <taxon>Apiosporaceae</taxon>
        <taxon>Apiospora</taxon>
    </lineage>
</organism>
<reference evidence="2 3" key="1">
    <citation type="submission" date="2023-01" db="EMBL/GenBank/DDBJ databases">
        <title>Analysis of 21 Apiospora genomes using comparative genomics revels a genus with tremendous synthesis potential of carbohydrate active enzymes and secondary metabolites.</title>
        <authorList>
            <person name="Sorensen T."/>
        </authorList>
    </citation>
    <scope>NUCLEOTIDE SEQUENCE [LARGE SCALE GENOMIC DNA]</scope>
    <source>
        <strain evidence="2 3">CBS 83171</strain>
    </source>
</reference>
<evidence type="ECO:0000256" key="1">
    <source>
        <dbReference type="SAM" id="MobiDB-lite"/>
    </source>
</evidence>
<keyword evidence="3" id="KW-1185">Reference proteome</keyword>
<comment type="caution">
    <text evidence="2">The sequence shown here is derived from an EMBL/GenBank/DDBJ whole genome shotgun (WGS) entry which is preliminary data.</text>
</comment>
<feature type="compositionally biased region" description="Pro residues" evidence="1">
    <location>
        <begin position="125"/>
        <end position="135"/>
    </location>
</feature>
<name>A0ABR1WCS2_9PEZI</name>
<gene>
    <name evidence="2" type="ORF">PG996_000094</name>
</gene>
<proteinExistence type="predicted"/>
<dbReference type="Proteomes" id="UP001446871">
    <property type="component" value="Unassembled WGS sequence"/>
</dbReference>
<feature type="compositionally biased region" description="Polar residues" evidence="1">
    <location>
        <begin position="169"/>
        <end position="184"/>
    </location>
</feature>
<evidence type="ECO:0000313" key="2">
    <source>
        <dbReference type="EMBL" id="KAK8081313.1"/>
    </source>
</evidence>
<evidence type="ECO:0008006" key="4">
    <source>
        <dbReference type="Google" id="ProtNLM"/>
    </source>
</evidence>
<protein>
    <recommendedName>
        <fullName evidence="4">F-box domain-containing protein</fullName>
    </recommendedName>
</protein>
<sequence length="184" mass="18900">MSQPKYTCLNNPLEFWDVLKIPQAVLATPSHPGPSSTPKSPPILNLPTELLLAIFEAIAHSPNSDPLDQLSLALTCKPLLHVASAIISPSPIPNSPRKGIPIPSIKSHAPFVDPPARPSPVSSPSSPPVSPPPGGKPIGLLPLPTVTSIPGTTWSTARAAATCAPGRSASGSGNSTARDTSARC</sequence>
<accession>A0ABR1WCS2</accession>